<dbReference type="EMBL" id="MNCJ02000327">
    <property type="protein sequence ID" value="KAF5778853.1"/>
    <property type="molecule type" value="Genomic_DNA"/>
</dbReference>
<gene>
    <name evidence="3" type="ORF">HannXRQ_Chr12g0377191</name>
    <name evidence="2" type="ORF">HanXRQr2_Chr12g0552461</name>
</gene>
<dbReference type="PANTHER" id="PTHR33922">
    <property type="entry name" value="OS01G0888066 PROTEIN-RELATED"/>
    <property type="match status" value="1"/>
</dbReference>
<dbReference type="Proteomes" id="UP000215914">
    <property type="component" value="Chromosome 12"/>
</dbReference>
<reference evidence="2 4" key="1">
    <citation type="journal article" date="2017" name="Nature">
        <title>The sunflower genome provides insights into oil metabolism, flowering and Asterid evolution.</title>
        <authorList>
            <person name="Badouin H."/>
            <person name="Gouzy J."/>
            <person name="Grassa C.J."/>
            <person name="Murat F."/>
            <person name="Staton S.E."/>
            <person name="Cottret L."/>
            <person name="Lelandais-Briere C."/>
            <person name="Owens G.L."/>
            <person name="Carrere S."/>
            <person name="Mayjonade B."/>
            <person name="Legrand L."/>
            <person name="Gill N."/>
            <person name="Kane N.C."/>
            <person name="Bowers J.E."/>
            <person name="Hubner S."/>
            <person name="Bellec A."/>
            <person name="Berard A."/>
            <person name="Berges H."/>
            <person name="Blanchet N."/>
            <person name="Boniface M.C."/>
            <person name="Brunel D."/>
            <person name="Catrice O."/>
            <person name="Chaidir N."/>
            <person name="Claudel C."/>
            <person name="Donnadieu C."/>
            <person name="Faraut T."/>
            <person name="Fievet G."/>
            <person name="Helmstetter N."/>
            <person name="King M."/>
            <person name="Knapp S.J."/>
            <person name="Lai Z."/>
            <person name="Le Paslier M.C."/>
            <person name="Lippi Y."/>
            <person name="Lorenzon L."/>
            <person name="Mandel J.R."/>
            <person name="Marage G."/>
            <person name="Marchand G."/>
            <person name="Marquand E."/>
            <person name="Bret-Mestries E."/>
            <person name="Morien E."/>
            <person name="Nambeesan S."/>
            <person name="Nguyen T."/>
            <person name="Pegot-Espagnet P."/>
            <person name="Pouilly N."/>
            <person name="Raftis F."/>
            <person name="Sallet E."/>
            <person name="Schiex T."/>
            <person name="Thomas J."/>
            <person name="Vandecasteele C."/>
            <person name="Vares D."/>
            <person name="Vear F."/>
            <person name="Vautrin S."/>
            <person name="Crespi M."/>
            <person name="Mangin B."/>
            <person name="Burke J.M."/>
            <person name="Salse J."/>
            <person name="Munos S."/>
            <person name="Vincourt P."/>
            <person name="Rieseberg L.H."/>
            <person name="Langlade N.B."/>
        </authorList>
    </citation>
    <scope>NUCLEOTIDE SEQUENCE [LARGE SCALE GENOMIC DNA]</scope>
    <source>
        <strain evidence="4">cv. SF193</strain>
        <tissue evidence="2">Leaves</tissue>
    </source>
</reference>
<dbReference type="EMBL" id="CM007901">
    <property type="protein sequence ID" value="OTG05760.1"/>
    <property type="molecule type" value="Genomic_DNA"/>
</dbReference>
<evidence type="ECO:0000313" key="3">
    <source>
        <dbReference type="EMBL" id="OTG05760.1"/>
    </source>
</evidence>
<keyword evidence="4" id="KW-1185">Reference proteome</keyword>
<protein>
    <recommendedName>
        <fullName evidence="5">Membrane-associated kinase regulator</fullName>
    </recommendedName>
</protein>
<accession>A0A251T3Q5</accession>
<feature type="region of interest" description="Disordered" evidence="1">
    <location>
        <begin position="235"/>
        <end position="263"/>
    </location>
</feature>
<dbReference type="OMA" id="DTGFRRH"/>
<dbReference type="Gramene" id="mRNA:HanXRQr2_Chr12g0552461">
    <property type="protein sequence ID" value="CDS:HanXRQr2_Chr12g0552461.1"/>
    <property type="gene ID" value="HanXRQr2_Chr12g0552461"/>
</dbReference>
<dbReference type="InParanoid" id="A0A251T3Q5"/>
<sequence>MEQHLHENTLAKNQESEFQNDDVEALSLCDLATNEPDDPQQQLFDEPEVDFSFGCGSSSSSSQPENNMCSADELFFGGRILPLRHSVTLPSRFMTRPDEFIFIRSISVSISEPVSVATSRSSSARSSTSLSEFNGYRTRNQFHSHPSPTPHIRTRIRNFSNSNKSSSKWRFLQLGPLKPQEIGLADLKNRSLRSNGSGRMMKNEDEKKKHVLSCKCSAEDVIESTVSSRISMVNERSLNEEETKTRSKESNVGRRKHVVSLSGHHRTSEWLKQLFVQKK</sequence>
<name>A0A251T3Q5_HELAN</name>
<dbReference type="AlphaFoldDB" id="A0A251T3Q5"/>
<dbReference type="PANTHER" id="PTHR33922:SF2">
    <property type="entry name" value="OS07G0589600 PROTEIN"/>
    <property type="match status" value="1"/>
</dbReference>
<evidence type="ECO:0000256" key="1">
    <source>
        <dbReference type="SAM" id="MobiDB-lite"/>
    </source>
</evidence>
<evidence type="ECO:0000313" key="4">
    <source>
        <dbReference type="Proteomes" id="UP000215914"/>
    </source>
</evidence>
<evidence type="ECO:0000313" key="2">
    <source>
        <dbReference type="EMBL" id="KAF5778853.1"/>
    </source>
</evidence>
<reference evidence="2" key="3">
    <citation type="submission" date="2020-06" db="EMBL/GenBank/DDBJ databases">
        <title>Helianthus annuus Genome sequencing and assembly Release 2.</title>
        <authorList>
            <person name="Gouzy J."/>
            <person name="Langlade N."/>
            <person name="Munos S."/>
        </authorList>
    </citation>
    <scope>NUCLEOTIDE SEQUENCE</scope>
    <source>
        <tissue evidence="2">Leaves</tissue>
    </source>
</reference>
<reference evidence="3" key="2">
    <citation type="submission" date="2017-02" db="EMBL/GenBank/DDBJ databases">
        <title>Sunflower complete genome.</title>
        <authorList>
            <person name="Langlade N."/>
            <person name="Munos S."/>
        </authorList>
    </citation>
    <scope>NUCLEOTIDE SEQUENCE [LARGE SCALE GENOMIC DNA]</scope>
    <source>
        <tissue evidence="3">Leaves</tissue>
    </source>
</reference>
<organism evidence="3 4">
    <name type="scientific">Helianthus annuus</name>
    <name type="common">Common sunflower</name>
    <dbReference type="NCBI Taxonomy" id="4232"/>
    <lineage>
        <taxon>Eukaryota</taxon>
        <taxon>Viridiplantae</taxon>
        <taxon>Streptophyta</taxon>
        <taxon>Embryophyta</taxon>
        <taxon>Tracheophyta</taxon>
        <taxon>Spermatophyta</taxon>
        <taxon>Magnoliopsida</taxon>
        <taxon>eudicotyledons</taxon>
        <taxon>Gunneridae</taxon>
        <taxon>Pentapetalae</taxon>
        <taxon>asterids</taxon>
        <taxon>campanulids</taxon>
        <taxon>Asterales</taxon>
        <taxon>Asteraceae</taxon>
        <taxon>Asteroideae</taxon>
        <taxon>Heliantheae alliance</taxon>
        <taxon>Heliantheae</taxon>
        <taxon>Helianthus</taxon>
    </lineage>
</organism>
<feature type="compositionally biased region" description="Basic and acidic residues" evidence="1">
    <location>
        <begin position="237"/>
        <end position="252"/>
    </location>
</feature>
<evidence type="ECO:0008006" key="5">
    <source>
        <dbReference type="Google" id="ProtNLM"/>
    </source>
</evidence>
<proteinExistence type="predicted"/>